<dbReference type="EMBL" id="BKCP01000001">
    <property type="protein sequence ID" value="GER24596.1"/>
    <property type="molecule type" value="Genomic_DNA"/>
</dbReference>
<dbReference type="Proteomes" id="UP000325081">
    <property type="component" value="Unassembled WGS sequence"/>
</dbReference>
<evidence type="ECO:0000256" key="1">
    <source>
        <dbReference type="SAM" id="MobiDB-lite"/>
    </source>
</evidence>
<dbReference type="OrthoDB" id="1905162at2759"/>
<dbReference type="InterPro" id="IPR048354">
    <property type="entry name" value="TOD1_MUCI70_glycTrfase_dom"/>
</dbReference>
<keyword evidence="4" id="KW-1185">Reference proteome</keyword>
<feature type="domain" description="TOD1/MUCI70 glycosyltransferase-like" evidence="2">
    <location>
        <begin position="331"/>
        <end position="370"/>
    </location>
</feature>
<reference evidence="4" key="1">
    <citation type="journal article" date="2019" name="Curr. Biol.">
        <title>Genome Sequence of Striga asiatica Provides Insight into the Evolution of Plant Parasitism.</title>
        <authorList>
            <person name="Yoshida S."/>
            <person name="Kim S."/>
            <person name="Wafula E.K."/>
            <person name="Tanskanen J."/>
            <person name="Kim Y.M."/>
            <person name="Honaas L."/>
            <person name="Yang Z."/>
            <person name="Spallek T."/>
            <person name="Conn C.E."/>
            <person name="Ichihashi Y."/>
            <person name="Cheong K."/>
            <person name="Cui S."/>
            <person name="Der J.P."/>
            <person name="Gundlach H."/>
            <person name="Jiao Y."/>
            <person name="Hori C."/>
            <person name="Ishida J.K."/>
            <person name="Kasahara H."/>
            <person name="Kiba T."/>
            <person name="Kim M.S."/>
            <person name="Koo N."/>
            <person name="Laohavisit A."/>
            <person name="Lee Y.H."/>
            <person name="Lumba S."/>
            <person name="McCourt P."/>
            <person name="Mortimer J.C."/>
            <person name="Mutuku J.M."/>
            <person name="Nomura T."/>
            <person name="Sasaki-Sekimoto Y."/>
            <person name="Seto Y."/>
            <person name="Wang Y."/>
            <person name="Wakatake T."/>
            <person name="Sakakibara H."/>
            <person name="Demura T."/>
            <person name="Yamaguchi S."/>
            <person name="Yoneyama K."/>
            <person name="Manabe R.I."/>
            <person name="Nelson D.C."/>
            <person name="Schulman A.H."/>
            <person name="Timko M.P."/>
            <person name="dePamphilis C.W."/>
            <person name="Choi D."/>
            <person name="Shirasu K."/>
        </authorList>
    </citation>
    <scope>NUCLEOTIDE SEQUENCE [LARGE SCALE GENOMIC DNA]</scope>
    <source>
        <strain evidence="4">cv. UVA1</strain>
    </source>
</reference>
<evidence type="ECO:0000259" key="2">
    <source>
        <dbReference type="Pfam" id="PF04765"/>
    </source>
</evidence>
<name>A0A5A7NVN4_STRAF</name>
<proteinExistence type="predicted"/>
<sequence>MGKLAKFSKPLIFQSKLLCFSLIYLSSSLSLAVYFTFSATKCIFRWSPFDPVQAPLFLYPSSYGEHKHAIPTTRASCNSPVSFSGNKDKHVVFDELKTTIGNSTRKSTLRYIKQGNYGTFGGKLSFPERISYFDHREDGIEIPCGFLKRFPIGDSVVASAIFNDHDKIRQPRGLGSKTLDNACFFMFVDDATLNQLHYHKMISKTSKEFKIGAWRIVNVSSDQLYENPAMNGIVPKYLIHRIFPNSKYSVWVDAKMQLVIDPFLLIHSLVVKENVDMAISRHPYFLHTMEEAMATTRWKKWWDVNGLKVQIETYCENGLNPWSSNKPYPTAFNPRDQLPFAFVRDKMSPNLKLNMFEVEVFEQVALEYRHNIKMGRARAGPKTKMASPDLFANRSCGKCEGYLLHMQTLVIYQILKAPRRLTRKSASIVLSLPDFSWPLVEKSCRVPSSSTAATHLPPPPGQFSRRPSFHGDEESLPATYTPAFPPFTEHRLIASDEPDGPPLYYSD</sequence>
<feature type="domain" description="TOD1/MUCI70 glycosyltransferase-like" evidence="2">
    <location>
        <begin position="116"/>
        <end position="328"/>
    </location>
</feature>
<evidence type="ECO:0000313" key="3">
    <source>
        <dbReference type="EMBL" id="GER24596.1"/>
    </source>
</evidence>
<dbReference type="PANTHER" id="PTHR12956">
    <property type="entry name" value="ALKALINE CERAMIDASE-RELATED"/>
    <property type="match status" value="1"/>
</dbReference>
<feature type="region of interest" description="Disordered" evidence="1">
    <location>
        <begin position="449"/>
        <end position="480"/>
    </location>
</feature>
<comment type="caution">
    <text evidence="3">The sequence shown here is derived from an EMBL/GenBank/DDBJ whole genome shotgun (WGS) entry which is preliminary data.</text>
</comment>
<dbReference type="PANTHER" id="PTHR12956:SF13">
    <property type="entry name" value="ALKALINE CERAMIDASE TOD1"/>
    <property type="match status" value="1"/>
</dbReference>
<organism evidence="3 4">
    <name type="scientific">Striga asiatica</name>
    <name type="common">Asiatic witchweed</name>
    <name type="synonym">Buchnera asiatica</name>
    <dbReference type="NCBI Taxonomy" id="4170"/>
    <lineage>
        <taxon>Eukaryota</taxon>
        <taxon>Viridiplantae</taxon>
        <taxon>Streptophyta</taxon>
        <taxon>Embryophyta</taxon>
        <taxon>Tracheophyta</taxon>
        <taxon>Spermatophyta</taxon>
        <taxon>Magnoliopsida</taxon>
        <taxon>eudicotyledons</taxon>
        <taxon>Gunneridae</taxon>
        <taxon>Pentapetalae</taxon>
        <taxon>asterids</taxon>
        <taxon>lamiids</taxon>
        <taxon>Lamiales</taxon>
        <taxon>Orobanchaceae</taxon>
        <taxon>Buchnereae</taxon>
        <taxon>Striga</taxon>
    </lineage>
</organism>
<accession>A0A5A7NVN4</accession>
<dbReference type="InterPro" id="IPR006852">
    <property type="entry name" value="TOD1_MUCI70"/>
</dbReference>
<gene>
    <name evidence="3" type="ORF">STAS_00138</name>
</gene>
<evidence type="ECO:0000313" key="4">
    <source>
        <dbReference type="Proteomes" id="UP000325081"/>
    </source>
</evidence>
<dbReference type="AlphaFoldDB" id="A0A5A7NVN4"/>
<protein>
    <recommendedName>
        <fullName evidence="2">TOD1/MUCI70 glycosyltransferase-like domain-containing protein</fullName>
    </recommendedName>
</protein>
<dbReference type="Pfam" id="PF04765">
    <property type="entry name" value="TOD1_MUCI70"/>
    <property type="match status" value="2"/>
</dbReference>